<dbReference type="NCBIfam" id="TIGR03082">
    <property type="entry name" value="Gneg_AbrB_dup"/>
    <property type="match status" value="2"/>
</dbReference>
<feature type="transmembrane region" description="Helical" evidence="1">
    <location>
        <begin position="235"/>
        <end position="252"/>
    </location>
</feature>
<evidence type="ECO:0000256" key="1">
    <source>
        <dbReference type="SAM" id="Phobius"/>
    </source>
</evidence>
<dbReference type="AlphaFoldDB" id="A0ABD7QQC9"/>
<organism evidence="2 3">
    <name type="scientific">Raoultella ornithinolytica</name>
    <name type="common">Klebsiella ornithinolytica</name>
    <dbReference type="NCBI Taxonomy" id="54291"/>
    <lineage>
        <taxon>Bacteria</taxon>
        <taxon>Pseudomonadati</taxon>
        <taxon>Pseudomonadota</taxon>
        <taxon>Gammaproteobacteria</taxon>
        <taxon>Enterobacterales</taxon>
        <taxon>Enterobacteriaceae</taxon>
        <taxon>Klebsiella/Raoultella group</taxon>
        <taxon>Raoultella</taxon>
    </lineage>
</organism>
<dbReference type="EMBL" id="SLYQ01000001">
    <property type="protein sequence ID" value="TCQ77013.1"/>
    <property type="molecule type" value="Genomic_DNA"/>
</dbReference>
<keyword evidence="1" id="KW-1133">Transmembrane helix</keyword>
<protein>
    <recommendedName>
        <fullName evidence="4">AbrB family transcriptional regulator</fullName>
    </recommendedName>
</protein>
<evidence type="ECO:0008006" key="4">
    <source>
        <dbReference type="Google" id="ProtNLM"/>
    </source>
</evidence>
<gene>
    <name evidence="2" type="ORF">EC841_101828</name>
</gene>
<feature type="transmembrane region" description="Helical" evidence="1">
    <location>
        <begin position="20"/>
        <end position="46"/>
    </location>
</feature>
<feature type="transmembrane region" description="Helical" evidence="1">
    <location>
        <begin position="210"/>
        <end position="229"/>
    </location>
</feature>
<keyword evidence="1" id="KW-0472">Membrane</keyword>
<feature type="transmembrane region" description="Helical" evidence="1">
    <location>
        <begin position="179"/>
        <end position="203"/>
    </location>
</feature>
<feature type="transmembrane region" description="Helical" evidence="1">
    <location>
        <begin position="149"/>
        <end position="167"/>
    </location>
</feature>
<dbReference type="Pfam" id="PF05145">
    <property type="entry name" value="AbrB"/>
    <property type="match status" value="1"/>
</dbReference>
<feature type="transmembrane region" description="Helical" evidence="1">
    <location>
        <begin position="88"/>
        <end position="108"/>
    </location>
</feature>
<dbReference type="PANTHER" id="PTHR38457:SF1">
    <property type="entry name" value="REGULATOR ABRB-RELATED"/>
    <property type="match status" value="1"/>
</dbReference>
<dbReference type="Proteomes" id="UP000295263">
    <property type="component" value="Unassembled WGS sequence"/>
</dbReference>
<proteinExistence type="predicted"/>
<name>A0ABD7QQC9_RAOOR</name>
<feature type="transmembrane region" description="Helical" evidence="1">
    <location>
        <begin position="264"/>
        <end position="285"/>
    </location>
</feature>
<dbReference type="InterPro" id="IPR017516">
    <property type="entry name" value="AbrB_dup"/>
</dbReference>
<feature type="transmembrane region" description="Helical" evidence="1">
    <location>
        <begin position="321"/>
        <end position="344"/>
    </location>
</feature>
<comment type="caution">
    <text evidence="2">The sequence shown here is derived from an EMBL/GenBank/DDBJ whole genome shotgun (WGS) entry which is preliminary data.</text>
</comment>
<dbReference type="RefSeq" id="WP_165972956.1">
    <property type="nucleotide sequence ID" value="NZ_SLYQ01000001.1"/>
</dbReference>
<dbReference type="InterPro" id="IPR007820">
    <property type="entry name" value="AbrB_fam"/>
</dbReference>
<evidence type="ECO:0000313" key="3">
    <source>
        <dbReference type="Proteomes" id="UP000295263"/>
    </source>
</evidence>
<reference evidence="2 3" key="1">
    <citation type="submission" date="2019-03" db="EMBL/GenBank/DDBJ databases">
        <title>Genomic analyses of the natural microbiome of Caenorhabditis elegans.</title>
        <authorList>
            <person name="Samuel B."/>
        </authorList>
    </citation>
    <scope>NUCLEOTIDE SEQUENCE [LARGE SCALE GENOMIC DNA]</scope>
    <source>
        <strain evidence="2 3">JUb54</strain>
    </source>
</reference>
<dbReference type="PANTHER" id="PTHR38457">
    <property type="entry name" value="REGULATOR ABRB-RELATED"/>
    <property type="match status" value="1"/>
</dbReference>
<sequence length="356" mass="37902">MVMSPGPLLTWLKLLTLSAAISFVLFWLHLPAALLLGPMIAGITFSLRGATISVPRPFFIAAQAIIGCMIAQTLTPSIFGVLLGHWPLVLFILFATLAFSALAGWLLVRYSSLPGATGAWGSSPGGASAMVVMAQDYGADVRLVALMQYLRVLFVAGAAALVVRFASGGEAQEMNQQIVWFPAISGQLPLTLLLTAAAGWLGLRMRLPSGAMLLPMLAGALVQGEGWLMLELPEWLLALAYAAVGWSVGLKFNRAIFLLALKTLPQILASIIGLILLCALMAFGLTQVLPLDFMTAYLATSPGGLDTVAIIAAGTRADMSFIMAMQTLRLFTILLTGPAIARFISRYAPRKEKSPR</sequence>
<feature type="transmembrane region" description="Helical" evidence="1">
    <location>
        <begin position="58"/>
        <end position="82"/>
    </location>
</feature>
<accession>A0ABD7QQC9</accession>
<keyword evidence="1" id="KW-0812">Transmembrane</keyword>
<evidence type="ECO:0000313" key="2">
    <source>
        <dbReference type="EMBL" id="TCQ77013.1"/>
    </source>
</evidence>
<dbReference type="PIRSF" id="PIRSF038991">
    <property type="entry name" value="Protein_AbrB"/>
    <property type="match status" value="1"/>
</dbReference>